<dbReference type="AlphaFoldDB" id="A0A318RI62"/>
<sequence length="89" mass="10265">MEFNQIETRIEEIKNDRIKCVENDLDLMSISLEAEVPEALYVGMKDFISSNEKWNQSKLISSAIANFLFQNGSDDRAVAEKYLNDIFNL</sequence>
<name>A0A318RI62_PROMR</name>
<evidence type="ECO:0000313" key="1">
    <source>
        <dbReference type="EMBL" id="PYE03273.1"/>
    </source>
</evidence>
<proteinExistence type="predicted"/>
<dbReference type="Proteomes" id="UP000247807">
    <property type="component" value="Unassembled WGS sequence"/>
</dbReference>
<dbReference type="InterPro" id="IPR021231">
    <property type="entry name" value="DUF2811"/>
</dbReference>
<dbReference type="OrthoDB" id="515579at2"/>
<dbReference type="Pfam" id="PF10929">
    <property type="entry name" value="DUF2811"/>
    <property type="match status" value="1"/>
</dbReference>
<dbReference type="RefSeq" id="WP_158466325.1">
    <property type="nucleotide sequence ID" value="NZ_QJUE01000002.1"/>
</dbReference>
<protein>
    <submittedName>
        <fullName evidence="1">Uncharacterized protein</fullName>
    </submittedName>
</protein>
<comment type="caution">
    <text evidence="1">The sequence shown here is derived from an EMBL/GenBank/DDBJ whole genome shotgun (WGS) entry which is preliminary data.</text>
</comment>
<evidence type="ECO:0000313" key="2">
    <source>
        <dbReference type="Proteomes" id="UP000247807"/>
    </source>
</evidence>
<gene>
    <name evidence="1" type="ORF">DNJ73_03495</name>
</gene>
<dbReference type="EMBL" id="QJUE01000002">
    <property type="protein sequence ID" value="PYE03273.1"/>
    <property type="molecule type" value="Genomic_DNA"/>
</dbReference>
<organism evidence="1 2">
    <name type="scientific">Prochlorococcus marinus XMU1408</name>
    <dbReference type="NCBI Taxonomy" id="2213228"/>
    <lineage>
        <taxon>Bacteria</taxon>
        <taxon>Bacillati</taxon>
        <taxon>Cyanobacteriota</taxon>
        <taxon>Cyanophyceae</taxon>
        <taxon>Synechococcales</taxon>
        <taxon>Prochlorococcaceae</taxon>
        <taxon>Prochlorococcus</taxon>
    </lineage>
</organism>
<reference evidence="1 2" key="1">
    <citation type="journal article" date="2018" name="Appl. Environ. Microbiol.">
        <title>Genome rearrangement shapes Prochlorococcus ecological adaptation.</title>
        <authorList>
            <person name="Yan W."/>
            <person name="Wei S."/>
            <person name="Wang Q."/>
            <person name="Xiao X."/>
            <person name="Zeng Q."/>
            <person name="Jiao N."/>
            <person name="Zhang R."/>
        </authorList>
    </citation>
    <scope>NUCLEOTIDE SEQUENCE [LARGE SCALE GENOMIC DNA]</scope>
    <source>
        <strain evidence="1 2">XMU1408</strain>
    </source>
</reference>
<accession>A0A318RI62</accession>